<keyword evidence="3" id="KW-1185">Reference proteome</keyword>
<feature type="chain" id="PRO_5001831037" description="Mite allergen Lep d 7" evidence="1">
    <location>
        <begin position="20"/>
        <end position="221"/>
    </location>
</feature>
<dbReference type="EMBL" id="KK122496">
    <property type="protein sequence ID" value="KFM82825.1"/>
    <property type="molecule type" value="Genomic_DNA"/>
</dbReference>
<accession>A0A087UZN6</accession>
<protein>
    <recommendedName>
        <fullName evidence="4">Mite allergen Lep d 7</fullName>
    </recommendedName>
</protein>
<keyword evidence="1" id="KW-0732">Signal</keyword>
<name>A0A087UZN6_STEMI</name>
<evidence type="ECO:0000313" key="3">
    <source>
        <dbReference type="Proteomes" id="UP000054359"/>
    </source>
</evidence>
<dbReference type="InterPro" id="IPR020234">
    <property type="entry name" value="Mite_allergen_group-7"/>
</dbReference>
<gene>
    <name evidence="2" type="ORF">X975_20306</name>
</gene>
<dbReference type="Gene3D" id="3.15.10.50">
    <property type="match status" value="1"/>
</dbReference>
<dbReference type="Proteomes" id="UP000054359">
    <property type="component" value="Unassembled WGS sequence"/>
</dbReference>
<dbReference type="InterPro" id="IPR038602">
    <property type="entry name" value="Mite_allergen_7_sf"/>
</dbReference>
<organism evidence="2 3">
    <name type="scientific">Stegodyphus mimosarum</name>
    <name type="common">African social velvet spider</name>
    <dbReference type="NCBI Taxonomy" id="407821"/>
    <lineage>
        <taxon>Eukaryota</taxon>
        <taxon>Metazoa</taxon>
        <taxon>Ecdysozoa</taxon>
        <taxon>Arthropoda</taxon>
        <taxon>Chelicerata</taxon>
        <taxon>Arachnida</taxon>
        <taxon>Araneae</taxon>
        <taxon>Araneomorphae</taxon>
        <taxon>Entelegynae</taxon>
        <taxon>Eresoidea</taxon>
        <taxon>Eresidae</taxon>
        <taxon>Stegodyphus</taxon>
    </lineage>
</organism>
<feature type="signal peptide" evidence="1">
    <location>
        <begin position="1"/>
        <end position="19"/>
    </location>
</feature>
<dbReference type="OrthoDB" id="6419576at2759"/>
<proteinExistence type="predicted"/>
<dbReference type="Pfam" id="PF16984">
    <property type="entry name" value="Grp7_allergen"/>
    <property type="match status" value="1"/>
</dbReference>
<evidence type="ECO:0008006" key="4">
    <source>
        <dbReference type="Google" id="ProtNLM"/>
    </source>
</evidence>
<dbReference type="OMA" id="DIRISIW"/>
<feature type="non-terminal residue" evidence="2">
    <location>
        <position position="221"/>
    </location>
</feature>
<sequence length="221" mass="24197">MKAAFFFSFVICILANAFAIDEKLQAIVNDYIDDFIAKATNGSGGFIDPLPLEEVGKSFEREVGRVKVKGEAKLYDGKIYGLSTLERKGNAVAIDLDDFLIISTQLTFKKIHAFYRGAMLLNNKGPRITLDAKIGKSKVTMFLTVPTEGGPASLMSFNINKLQDIRVSIWGLGAMGWTASIISTLALNALEQPVAKAASIKIFEYFSKELEKVPFPGSKSE</sequence>
<evidence type="ECO:0000256" key="1">
    <source>
        <dbReference type="SAM" id="SignalP"/>
    </source>
</evidence>
<dbReference type="AlphaFoldDB" id="A0A087UZN6"/>
<reference evidence="2 3" key="1">
    <citation type="submission" date="2013-11" db="EMBL/GenBank/DDBJ databases">
        <title>Genome sequencing of Stegodyphus mimosarum.</title>
        <authorList>
            <person name="Bechsgaard J."/>
        </authorList>
    </citation>
    <scope>NUCLEOTIDE SEQUENCE [LARGE SCALE GENOMIC DNA]</scope>
</reference>
<evidence type="ECO:0000313" key="2">
    <source>
        <dbReference type="EMBL" id="KFM82825.1"/>
    </source>
</evidence>